<protein>
    <submittedName>
        <fullName evidence="6">ABC transporter, periplasmic spermidine putrescine-binding protein PotD</fullName>
    </submittedName>
</protein>
<dbReference type="Proteomes" id="UP000253816">
    <property type="component" value="Unassembled WGS sequence"/>
</dbReference>
<dbReference type="PANTHER" id="PTHR30222">
    <property type="entry name" value="SPERMIDINE/PUTRESCINE-BINDING PERIPLASMIC PROTEIN"/>
    <property type="match status" value="1"/>
</dbReference>
<dbReference type="Pfam" id="PF13343">
    <property type="entry name" value="SBP_bac_6"/>
    <property type="match status" value="1"/>
</dbReference>
<comment type="subcellular location">
    <subcellularLocation>
        <location evidence="1">Periplasm</location>
    </subcellularLocation>
</comment>
<keyword evidence="3" id="KW-0732">Signal</keyword>
<dbReference type="CDD" id="cd13590">
    <property type="entry name" value="PBP2_PotD_PotF_like"/>
    <property type="match status" value="1"/>
</dbReference>
<evidence type="ECO:0000256" key="2">
    <source>
        <dbReference type="ARBA" id="ARBA00022448"/>
    </source>
</evidence>
<gene>
    <name evidence="6" type="ORF">HAT2_00358</name>
</gene>
<sequence>MFRSFRWIILIGTLVFFSHFLLQSTHKRRLVLLGWPNCLASELLELFEKEFDCQVIYSLFESNEEMYTRIKNGGIGYDMVFCSSYFIELMQDQGLLRRLNHKKIPNISYIDRDYLTCSPDPDMIYSIPQIIGILGIGFDKGKCPNRPDSWFVFSRWSHFKKRMTLLNDPKDTLGTALLALGYKHNTTDPYQVETAKKLLLQWKENIALFSNEPYMGLESGEFVLSQAYLGEILKTQNTNKAIDFLIPKEGSMITFDNLALLKSSAQEDLALSFIDFILRPENVARNIAIHFGFIPHTGLNLYLKPEFLQTFRKHYLNVIERNKSPVVTWLKESEGLYLSAWEEVRSSN</sequence>
<dbReference type="GO" id="GO:0019808">
    <property type="term" value="F:polyamine binding"/>
    <property type="evidence" value="ECO:0007669"/>
    <property type="project" value="InterPro"/>
</dbReference>
<dbReference type="Gene3D" id="3.40.190.10">
    <property type="entry name" value="Periplasmic binding protein-like II"/>
    <property type="match status" value="2"/>
</dbReference>
<dbReference type="AlphaFoldDB" id="A0A369KFS4"/>
<keyword evidence="5" id="KW-0472">Membrane</keyword>
<evidence type="ECO:0000256" key="3">
    <source>
        <dbReference type="ARBA" id="ARBA00022729"/>
    </source>
</evidence>
<dbReference type="PANTHER" id="PTHR30222:SF17">
    <property type="entry name" value="SPERMIDINE_PUTRESCINE-BINDING PERIPLASMIC PROTEIN"/>
    <property type="match status" value="1"/>
</dbReference>
<keyword evidence="7" id="KW-1185">Reference proteome</keyword>
<evidence type="ECO:0000313" key="6">
    <source>
        <dbReference type="EMBL" id="RDB31555.1"/>
    </source>
</evidence>
<feature type="transmembrane region" description="Helical" evidence="5">
    <location>
        <begin position="6"/>
        <end position="22"/>
    </location>
</feature>
<reference evidence="6 7" key="1">
    <citation type="submission" date="2018-07" db="EMBL/GenBank/DDBJ databases">
        <title>Comparative genomics of the Candidatus Parilichlamydiaceae reveals evidence of convergent evolution and genome reduction in the phylum Chlamydiae.</title>
        <authorList>
            <person name="Taylor-Brown A."/>
            <person name="Polkinghorne A."/>
        </authorList>
    </citation>
    <scope>NUCLEOTIDE SEQUENCE [LARGE SCALE GENOMIC DNA]</scope>
    <source>
        <strain evidence="6 7">Hat2</strain>
    </source>
</reference>
<comment type="caution">
    <text evidence="6">The sequence shown here is derived from an EMBL/GenBank/DDBJ whole genome shotgun (WGS) entry which is preliminary data.</text>
</comment>
<accession>A0A369KFS4</accession>
<evidence type="ECO:0000256" key="4">
    <source>
        <dbReference type="ARBA" id="ARBA00022764"/>
    </source>
</evidence>
<dbReference type="GO" id="GO:0015846">
    <property type="term" value="P:polyamine transport"/>
    <property type="evidence" value="ECO:0007669"/>
    <property type="project" value="InterPro"/>
</dbReference>
<keyword evidence="2" id="KW-0813">Transport</keyword>
<proteinExistence type="predicted"/>
<dbReference type="RefSeq" id="WP_181860307.1">
    <property type="nucleotide sequence ID" value="NZ_QQBG01000012.1"/>
</dbReference>
<evidence type="ECO:0000256" key="1">
    <source>
        <dbReference type="ARBA" id="ARBA00004418"/>
    </source>
</evidence>
<dbReference type="GO" id="GO:0042597">
    <property type="term" value="C:periplasmic space"/>
    <property type="evidence" value="ECO:0007669"/>
    <property type="project" value="UniProtKB-SubCell"/>
</dbReference>
<evidence type="ECO:0000313" key="7">
    <source>
        <dbReference type="Proteomes" id="UP000253816"/>
    </source>
</evidence>
<dbReference type="SUPFAM" id="SSF53850">
    <property type="entry name" value="Periplasmic binding protein-like II"/>
    <property type="match status" value="1"/>
</dbReference>
<keyword evidence="4" id="KW-0574">Periplasm</keyword>
<keyword evidence="5" id="KW-0812">Transmembrane</keyword>
<name>A0A369KFS4_9BACT</name>
<dbReference type="PRINTS" id="PR00909">
    <property type="entry name" value="SPERMDNBNDNG"/>
</dbReference>
<dbReference type="EMBL" id="QQBG01000012">
    <property type="protein sequence ID" value="RDB31555.1"/>
    <property type="molecule type" value="Genomic_DNA"/>
</dbReference>
<keyword evidence="5" id="KW-1133">Transmembrane helix</keyword>
<evidence type="ECO:0000256" key="5">
    <source>
        <dbReference type="SAM" id="Phobius"/>
    </source>
</evidence>
<organism evidence="6 7">
    <name type="scientific">Candidatus Similichlamydia laticola</name>
    <dbReference type="NCBI Taxonomy" id="2170265"/>
    <lineage>
        <taxon>Bacteria</taxon>
        <taxon>Pseudomonadati</taxon>
        <taxon>Chlamydiota</taxon>
        <taxon>Chlamydiia</taxon>
        <taxon>Parachlamydiales</taxon>
        <taxon>Candidatus Parilichlamydiaceae</taxon>
        <taxon>Candidatus Similichlamydia</taxon>
    </lineage>
</organism>
<dbReference type="InterPro" id="IPR001188">
    <property type="entry name" value="Sperm_putr-bd"/>
</dbReference>